<evidence type="ECO:0000313" key="3">
    <source>
        <dbReference type="Proteomes" id="UP001337681"/>
    </source>
</evidence>
<organism evidence="2 3">
    <name type="scientific">Pedobacter flavus</name>
    <dbReference type="NCBI Taxonomy" id="3113906"/>
    <lineage>
        <taxon>Bacteria</taxon>
        <taxon>Pseudomonadati</taxon>
        <taxon>Bacteroidota</taxon>
        <taxon>Sphingobacteriia</taxon>
        <taxon>Sphingobacteriales</taxon>
        <taxon>Sphingobacteriaceae</taxon>
        <taxon>Pedobacter</taxon>
    </lineage>
</organism>
<dbReference type="SUPFAM" id="SSF50998">
    <property type="entry name" value="Quinoprotein alcohol dehydrogenase-like"/>
    <property type="match status" value="1"/>
</dbReference>
<protein>
    <recommendedName>
        <fullName evidence="4">PQQ-binding-like beta-propeller repeat protein</fullName>
    </recommendedName>
</protein>
<proteinExistence type="predicted"/>
<gene>
    <name evidence="2" type="ORF">VRU49_08365</name>
</gene>
<evidence type="ECO:0008006" key="4">
    <source>
        <dbReference type="Google" id="ProtNLM"/>
    </source>
</evidence>
<dbReference type="RefSeq" id="WP_330146324.1">
    <property type="nucleotide sequence ID" value="NZ_JAZDQU010000002.1"/>
</dbReference>
<dbReference type="Proteomes" id="UP001337681">
    <property type="component" value="Unassembled WGS sequence"/>
</dbReference>
<dbReference type="InterPro" id="IPR015943">
    <property type="entry name" value="WD40/YVTN_repeat-like_dom_sf"/>
</dbReference>
<dbReference type="Gene3D" id="2.130.10.10">
    <property type="entry name" value="YVTN repeat-like/Quinoprotein amine dehydrogenase"/>
    <property type="match status" value="1"/>
</dbReference>
<evidence type="ECO:0000256" key="1">
    <source>
        <dbReference type="SAM" id="SignalP"/>
    </source>
</evidence>
<keyword evidence="3" id="KW-1185">Reference proteome</keyword>
<sequence length="621" mass="68018">MKKIYFLLFVLFSINAQSQVVEKPSYEYDFGGKINFMHLTDAGVLILATNNGLSGISPDAKQPHFNFAEYGKVKEEELEFVPLSPYVIVNQGGLLNSKKTVIDFISGKMIFASEENGWKTIAQFHIDLYKNKLTVVGNRSAKEKGALAVGVYDLGTGKQSFLNSLDPSAGKVTVGGALPLSSGKPLLTSKTIIVPTTKKLWAFDLNSGNKLWEANVDDLTWMSTDDSEKEIYGFEEKQNGDTRIHKISSNGELLWAQERKIKGKVTRFEILPQGIAIVSDVDNSGKSGLAKLAASAAESKIGFLSASTGEDLWEKAPKTKGYVQHFYIMKDGILFGIESGGINKIAYDGTPLFKKPLSTGENIQIMASTPNGIIYITDTDANIIDDKTGESIWKSPIKYKKAKAVASAYDPAKKRYLISTGEEIIAIDENSGNTSVLSKYEFKEKEAPTGMSIRNGNILLSSSQNLMLLDENGKQKFHEYYKSPGQSGIIKILSGTLAVASFAMSTAAAYQGGMYGRVPGTNQLNSFGEQMKIQQEGFAEIANASFQVMNKRFKATSATENAQFILTSLDSGVGLVRLNKDNGKVEKEILLKDKKPEYKVDERGGIIYYKSSDNKIAAFKI</sequence>
<keyword evidence="1" id="KW-0732">Signal</keyword>
<comment type="caution">
    <text evidence="2">The sequence shown here is derived from an EMBL/GenBank/DDBJ whole genome shotgun (WGS) entry which is preliminary data.</text>
</comment>
<name>A0ABU7H2E8_9SPHI</name>
<dbReference type="PANTHER" id="PTHR34512">
    <property type="entry name" value="CELL SURFACE PROTEIN"/>
    <property type="match status" value="1"/>
</dbReference>
<evidence type="ECO:0000313" key="2">
    <source>
        <dbReference type="EMBL" id="MEE1885426.1"/>
    </source>
</evidence>
<accession>A0ABU7H2E8</accession>
<feature type="signal peptide" evidence="1">
    <location>
        <begin position="1"/>
        <end position="18"/>
    </location>
</feature>
<dbReference type="InterPro" id="IPR011047">
    <property type="entry name" value="Quinoprotein_ADH-like_sf"/>
</dbReference>
<feature type="chain" id="PRO_5045333447" description="PQQ-binding-like beta-propeller repeat protein" evidence="1">
    <location>
        <begin position="19"/>
        <end position="621"/>
    </location>
</feature>
<dbReference type="SMART" id="SM00564">
    <property type="entry name" value="PQQ"/>
    <property type="match status" value="2"/>
</dbReference>
<dbReference type="InterPro" id="IPR018391">
    <property type="entry name" value="PQQ_b-propeller_rpt"/>
</dbReference>
<dbReference type="EMBL" id="JAZDQU010000002">
    <property type="protein sequence ID" value="MEE1885426.1"/>
    <property type="molecule type" value="Genomic_DNA"/>
</dbReference>
<dbReference type="PANTHER" id="PTHR34512:SF30">
    <property type="entry name" value="OUTER MEMBRANE PROTEIN ASSEMBLY FACTOR BAMB"/>
    <property type="match status" value="1"/>
</dbReference>
<reference evidence="2 3" key="1">
    <citation type="submission" date="2024-01" db="EMBL/GenBank/DDBJ databases">
        <title>Pedobacter sp. nov., isolated from oil-contaminated soil.</title>
        <authorList>
            <person name="Le N.T.T."/>
        </authorList>
    </citation>
    <scope>NUCLEOTIDE SEQUENCE [LARGE SCALE GENOMIC DNA]</scope>
    <source>
        <strain evidence="2 3">VNH31</strain>
    </source>
</reference>